<dbReference type="InParanoid" id="A0A096P8M3"/>
<dbReference type="STRING" id="70448.A0A096P8M3"/>
<organism evidence="12 13">
    <name type="scientific">Ostreococcus tauri</name>
    <name type="common">Marine green alga</name>
    <dbReference type="NCBI Taxonomy" id="70448"/>
    <lineage>
        <taxon>Eukaryota</taxon>
        <taxon>Viridiplantae</taxon>
        <taxon>Chlorophyta</taxon>
        <taxon>Mamiellophyceae</taxon>
        <taxon>Mamiellales</taxon>
        <taxon>Bathycoccaceae</taxon>
        <taxon>Ostreococcus</taxon>
    </lineage>
</organism>
<dbReference type="SMART" id="SM00220">
    <property type="entry name" value="S_TKc"/>
    <property type="match status" value="1"/>
</dbReference>
<dbReference type="PROSITE" id="PS00107">
    <property type="entry name" value="PROTEIN_KINASE_ATP"/>
    <property type="match status" value="1"/>
</dbReference>
<gene>
    <name evidence="12" type="ORF">OT_ostta17g01940</name>
</gene>
<dbReference type="InterPro" id="IPR011989">
    <property type="entry name" value="ARM-like"/>
</dbReference>
<dbReference type="InterPro" id="IPR008271">
    <property type="entry name" value="Ser/Thr_kinase_AS"/>
</dbReference>
<feature type="binding site" evidence="9">
    <location>
        <position position="46"/>
    </location>
    <ligand>
        <name>ATP</name>
        <dbReference type="ChEBI" id="CHEBI:30616"/>
    </ligand>
</feature>
<comment type="catalytic activity">
    <reaction evidence="8">
        <text>L-seryl-[protein] + ATP = O-phospho-L-seryl-[protein] + ADP + H(+)</text>
        <dbReference type="Rhea" id="RHEA:17989"/>
        <dbReference type="Rhea" id="RHEA-COMP:9863"/>
        <dbReference type="Rhea" id="RHEA-COMP:11604"/>
        <dbReference type="ChEBI" id="CHEBI:15378"/>
        <dbReference type="ChEBI" id="CHEBI:29999"/>
        <dbReference type="ChEBI" id="CHEBI:30616"/>
        <dbReference type="ChEBI" id="CHEBI:83421"/>
        <dbReference type="ChEBI" id="CHEBI:456216"/>
        <dbReference type="EC" id="2.7.11.25"/>
    </reaction>
</comment>
<evidence type="ECO:0000256" key="1">
    <source>
        <dbReference type="ARBA" id="ARBA00006529"/>
    </source>
</evidence>
<keyword evidence="4 9" id="KW-0547">Nucleotide-binding</keyword>
<dbReference type="GO" id="GO:0005524">
    <property type="term" value="F:ATP binding"/>
    <property type="evidence" value="ECO:0007669"/>
    <property type="project" value="UniProtKB-UniRule"/>
</dbReference>
<comment type="catalytic activity">
    <reaction evidence="7">
        <text>L-threonyl-[protein] + ATP = O-phospho-L-threonyl-[protein] + ADP + H(+)</text>
        <dbReference type="Rhea" id="RHEA:46608"/>
        <dbReference type="Rhea" id="RHEA-COMP:11060"/>
        <dbReference type="Rhea" id="RHEA-COMP:11605"/>
        <dbReference type="ChEBI" id="CHEBI:15378"/>
        <dbReference type="ChEBI" id="CHEBI:30013"/>
        <dbReference type="ChEBI" id="CHEBI:30616"/>
        <dbReference type="ChEBI" id="CHEBI:61977"/>
        <dbReference type="ChEBI" id="CHEBI:456216"/>
        <dbReference type="EC" id="2.7.11.25"/>
    </reaction>
</comment>
<dbReference type="PROSITE" id="PS50011">
    <property type="entry name" value="PROTEIN_KINASE_DOM"/>
    <property type="match status" value="1"/>
</dbReference>
<dbReference type="FunCoup" id="A0A096P8M3">
    <property type="interactions" value="702"/>
</dbReference>
<dbReference type="InterPro" id="IPR011009">
    <property type="entry name" value="Kinase-like_dom_sf"/>
</dbReference>
<dbReference type="AlphaFoldDB" id="A0A096P8M3"/>
<evidence type="ECO:0000256" key="10">
    <source>
        <dbReference type="SAM" id="MobiDB-lite"/>
    </source>
</evidence>
<evidence type="ECO:0000313" key="13">
    <source>
        <dbReference type="Proteomes" id="UP000009170"/>
    </source>
</evidence>
<dbReference type="Proteomes" id="UP000009170">
    <property type="component" value="Unassembled WGS sequence"/>
</dbReference>
<evidence type="ECO:0000256" key="6">
    <source>
        <dbReference type="ARBA" id="ARBA00022840"/>
    </source>
</evidence>
<dbReference type="GeneID" id="9838100"/>
<dbReference type="PANTHER" id="PTHR48016:SF4">
    <property type="entry name" value="PROTEIN KINASE DOMAIN-CONTAINING PROTEIN"/>
    <property type="match status" value="1"/>
</dbReference>
<dbReference type="OrthoDB" id="8693905at2759"/>
<evidence type="ECO:0000256" key="4">
    <source>
        <dbReference type="ARBA" id="ARBA00022741"/>
    </source>
</evidence>
<evidence type="ECO:0000256" key="8">
    <source>
        <dbReference type="ARBA" id="ARBA00048329"/>
    </source>
</evidence>
<evidence type="ECO:0000256" key="5">
    <source>
        <dbReference type="ARBA" id="ARBA00022777"/>
    </source>
</evidence>
<dbReference type="InterPro" id="IPR000719">
    <property type="entry name" value="Prot_kinase_dom"/>
</dbReference>
<reference evidence="12 13" key="2">
    <citation type="journal article" date="2014" name="BMC Genomics">
        <title>An improved genome of the model marine alga Ostreococcus tauri unfolds by assessing Illumina de novo assemblies.</title>
        <authorList>
            <person name="Blanc-Mathieu R."/>
            <person name="Verhelst B."/>
            <person name="Derelle E."/>
            <person name="Rombauts S."/>
            <person name="Bouget F.Y."/>
            <person name="Carre I."/>
            <person name="Chateau A."/>
            <person name="Eyre-Walker A."/>
            <person name="Grimsley N."/>
            <person name="Moreau H."/>
            <person name="Piegu B."/>
            <person name="Rivals E."/>
            <person name="Schackwitz W."/>
            <person name="Van de Peer Y."/>
            <person name="Piganeau G."/>
        </authorList>
    </citation>
    <scope>NUCLEOTIDE SEQUENCE [LARGE SCALE GENOMIC DNA]</scope>
    <source>
        <strain evidence="13">OTTH 0595 / CCAP 157/2 / RCC745</strain>
    </source>
</reference>
<dbReference type="GO" id="GO:0005737">
    <property type="term" value="C:cytoplasm"/>
    <property type="evidence" value="ECO:0007669"/>
    <property type="project" value="TreeGrafter"/>
</dbReference>
<dbReference type="Gene3D" id="1.10.510.10">
    <property type="entry name" value="Transferase(Phosphotransferase) domain 1"/>
    <property type="match status" value="1"/>
</dbReference>
<dbReference type="GO" id="GO:0004709">
    <property type="term" value="F:MAP kinase kinase kinase activity"/>
    <property type="evidence" value="ECO:0007669"/>
    <property type="project" value="UniProtKB-EC"/>
</dbReference>
<dbReference type="InterPro" id="IPR017441">
    <property type="entry name" value="Protein_kinase_ATP_BS"/>
</dbReference>
<dbReference type="Gene3D" id="1.25.10.10">
    <property type="entry name" value="Leucine-rich Repeat Variant"/>
    <property type="match status" value="2"/>
</dbReference>
<feature type="compositionally biased region" description="Low complexity" evidence="10">
    <location>
        <begin position="590"/>
        <end position="602"/>
    </location>
</feature>
<accession>A0A096P8M3</accession>
<comment type="similarity">
    <text evidence="1">Belongs to the protein kinase superfamily. STE Ser/Thr protein kinase family. MAP kinase kinase kinase subfamily.</text>
</comment>
<dbReference type="PROSITE" id="PS00108">
    <property type="entry name" value="PROTEIN_KINASE_ST"/>
    <property type="match status" value="1"/>
</dbReference>
<dbReference type="RefSeq" id="XP_022840483.1">
    <property type="nucleotide sequence ID" value="XM_022984647.1"/>
</dbReference>
<dbReference type="InterPro" id="IPR050538">
    <property type="entry name" value="MAP_kinase_kinase_kinase"/>
</dbReference>
<protein>
    <recommendedName>
        <fullName evidence="2">mitogen-activated protein kinase kinase kinase</fullName>
        <ecNumber evidence="2">2.7.11.25</ecNumber>
    </recommendedName>
</protein>
<keyword evidence="3" id="KW-0808">Transferase</keyword>
<evidence type="ECO:0000256" key="3">
    <source>
        <dbReference type="ARBA" id="ARBA00022679"/>
    </source>
</evidence>
<dbReference type="SUPFAM" id="SSF56112">
    <property type="entry name" value="Protein kinase-like (PK-like)"/>
    <property type="match status" value="1"/>
</dbReference>
<evidence type="ECO:0000256" key="2">
    <source>
        <dbReference type="ARBA" id="ARBA00012406"/>
    </source>
</evidence>
<dbReference type="EC" id="2.7.11.25" evidence="2"/>
<name>A0A096P8M3_OSTTA</name>
<evidence type="ECO:0000313" key="12">
    <source>
        <dbReference type="EMBL" id="CEG00623.1"/>
    </source>
</evidence>
<dbReference type="InterPro" id="IPR016024">
    <property type="entry name" value="ARM-type_fold"/>
</dbReference>
<feature type="domain" description="Protein kinase" evidence="11">
    <location>
        <begin position="17"/>
        <end position="304"/>
    </location>
</feature>
<evidence type="ECO:0000259" key="11">
    <source>
        <dbReference type="PROSITE" id="PS50011"/>
    </source>
</evidence>
<evidence type="ECO:0000256" key="9">
    <source>
        <dbReference type="PROSITE-ProRule" id="PRU10141"/>
    </source>
</evidence>
<keyword evidence="5 12" id="KW-0418">Kinase</keyword>
<dbReference type="SUPFAM" id="SSF48371">
    <property type="entry name" value="ARM repeat"/>
    <property type="match status" value="1"/>
</dbReference>
<dbReference type="Pfam" id="PF00069">
    <property type="entry name" value="Pkinase"/>
    <property type="match status" value="2"/>
</dbReference>
<evidence type="ECO:0000256" key="7">
    <source>
        <dbReference type="ARBA" id="ARBA00047559"/>
    </source>
</evidence>
<sequence length="947" mass="102042">MPQTDPQPHPPRVVGHLILGELIGVGATSSVYKAVDQRDGRVSAVKEISLIGVDSQDMERITAELELLSNLEHANVVKYEGARTIGESLYVELEFAENGSLARTVHPSRFGGFPESLCAVYVAQILRGLAYLHGQGVVHRDIKGANILTTKEGVVKLADFGVATKGSRVGGGDGLGRRFGLLNEASRKIASMENSEEANADGEAKPNDALGTPYWMAPEVIEMRNVTAAADVWSVGCTIIELLTSNPPYYDLDPMPALFRIVRDKHPPLPAGISDALRDFLMLCFKKDPKDRPAAEALLSHTWLTDERSLTEQPREVGALIDRVANIGVEASTMKRASSSSDALNLLGISTSNGMTKEQIDLNETIVSVMDRLRSAFADTSSSENVEMAGADFVQLMDSSTSFNVTNETLFTTRANCTFMNVINDDAAAETTRTVAFECVAAASAASRDVLTSFVTMGVLPRALEVLRRENASARAKIAALRLCRVTAKAGPVFSRCLVSCGALPILVGVLDEGFGGSGRELTKYALSAIYIAAEIERGDQMPRQLGQAISLSLAQAGLFPKLVALLGSTHTASLEDEANPEVMDDTRSEGGSSMTGSIGGTSTHSVSRGLYSSGGRYYRELVAETLYRVAKRGDGCPEVSKSLVDVRIIHGCLAQLSVVPRSTATKLLGLVHLLSKQPDSFDVLQHSGAIPKLVKCVEGNVKSGHAQSWELALKALHNLCAMNKERQEQAAVAGLIPILVKIVAERNVAHTVQQSAMKLAVPLLCDMASASRKTRELLEKHGALDAYVELISVESGWTLSALNAVGSWLAIEPWKAEARFLEPDAINSILDVLDESTSQDNIMQALLNLISTSPRLCQALANEHFIPPLMDALTTAATKPTTRITLLKMLGVVHEHAQRPKELIIRYDVVARLKRLIEGVTDERSSGAVAQLVDKILRSMRLTRVA</sequence>
<comment type="caution">
    <text evidence="12">The sequence shown here is derived from an EMBL/GenBank/DDBJ whole genome shotgun (WGS) entry which is preliminary data.</text>
</comment>
<dbReference type="PANTHER" id="PTHR48016">
    <property type="entry name" value="MAP KINASE KINASE KINASE SSK2-RELATED-RELATED"/>
    <property type="match status" value="1"/>
</dbReference>
<keyword evidence="13" id="KW-1185">Reference proteome</keyword>
<dbReference type="KEGG" id="ota:OT_ostta17g01940"/>
<keyword evidence="6 9" id="KW-0067">ATP-binding</keyword>
<dbReference type="CDD" id="cd06627">
    <property type="entry name" value="STKc_Cdc7_like"/>
    <property type="match status" value="1"/>
</dbReference>
<proteinExistence type="inferred from homology"/>
<reference evidence="13" key="1">
    <citation type="journal article" date="2006" name="Proc. Natl. Acad. Sci. U.S.A.">
        <title>Genome analysis of the smallest free-living eukaryote Ostreococcus tauri unveils many unique features.</title>
        <authorList>
            <person name="Derelle E."/>
            <person name="Ferraz C."/>
            <person name="Rombauts S."/>
            <person name="Rouze P."/>
            <person name="Worden A.Z."/>
            <person name="Robbens S."/>
            <person name="Partensky F."/>
            <person name="Degroeve S."/>
            <person name="Echeynie S."/>
            <person name="Cooke R."/>
            <person name="Saeys Y."/>
            <person name="Wuyts J."/>
            <person name="Jabbari K."/>
            <person name="Bowler C."/>
            <person name="Panaud O."/>
            <person name="Piegu B."/>
            <person name="Ball S.G."/>
            <person name="Ral J.-P."/>
            <person name="Bouget F.-Y."/>
            <person name="Piganeau G."/>
            <person name="De Baets B."/>
            <person name="Picard A."/>
            <person name="Delseny M."/>
            <person name="Demaille J."/>
            <person name="Van de Peer Y."/>
            <person name="Moreau H."/>
        </authorList>
    </citation>
    <scope>NUCLEOTIDE SEQUENCE [LARGE SCALE GENOMIC DNA]</scope>
    <source>
        <strain evidence="13">OTTH 0595 / CCAP 157/2 / RCC745</strain>
    </source>
</reference>
<feature type="region of interest" description="Disordered" evidence="10">
    <location>
        <begin position="576"/>
        <end position="602"/>
    </location>
</feature>
<dbReference type="EMBL" id="CAID01000017">
    <property type="protein sequence ID" value="CEG00623.1"/>
    <property type="molecule type" value="Genomic_DNA"/>
</dbReference>